<name>A0A518EXB4_9BACT</name>
<proteinExistence type="predicted"/>
<dbReference type="AlphaFoldDB" id="A0A518EXB4"/>
<sequence>MSAVKPFFCLLIFFLFLPTTGLLSIVGLRTGSAEFVPTTLQALAAPDGGPESRVRVEGFLIRLGSPKQIRDGKDYVFPFVDRETADRTVAEGQFAFSGPGLPVVATVQGASLPVEAFARPPAGTSEPRAIPYVLEGVRRVRSLKPSSRIARITGLMNGAEMVLLDGTVASISRFEGIVYGIAALFFLALGVKLFRSWRRDRREALEQTRRRMERYQAERRARSGGAPTDTGAKATAPASVTQVRPRLGWQIPWSKIAGVLIILGIAGARLGKSVAPAADNVARGVARSADEVASAARGAGKAASDLPPATGRTLELPSPGDLALEAAGQIPNVKTATDAVKNLKPGDAGKPDPGRRSSERVDLTLTVVDSMEVYEPMEWPEVDAVLPGLLTYELTKIRSVEQVEGKISGMPRVQRTQTSRDLPDRDAGEFTRVFLQEIDGGVRLTQVLSFADKDGYVEVARAGGDMRFVGGGTWAALLGGDGPLLLEFTEEGTAEYARKAETLMARAMEVSLAKQGMGGLTVESHYRQPPIQELSFEKGKLTLRQRGKSVLDLRGRYR</sequence>
<reference evidence="2 3" key="1">
    <citation type="submission" date="2019-02" db="EMBL/GenBank/DDBJ databases">
        <title>Deep-cultivation of Planctomycetes and their phenomic and genomic characterization uncovers novel biology.</title>
        <authorList>
            <person name="Wiegand S."/>
            <person name="Jogler M."/>
            <person name="Boedeker C."/>
            <person name="Pinto D."/>
            <person name="Vollmers J."/>
            <person name="Rivas-Marin E."/>
            <person name="Kohn T."/>
            <person name="Peeters S.H."/>
            <person name="Heuer A."/>
            <person name="Rast P."/>
            <person name="Oberbeckmann S."/>
            <person name="Bunk B."/>
            <person name="Jeske O."/>
            <person name="Meyerdierks A."/>
            <person name="Storesund J.E."/>
            <person name="Kallscheuer N."/>
            <person name="Luecker S."/>
            <person name="Lage O.M."/>
            <person name="Pohl T."/>
            <person name="Merkel B.J."/>
            <person name="Hornburger P."/>
            <person name="Mueller R.-W."/>
            <person name="Bruemmer F."/>
            <person name="Labrenz M."/>
            <person name="Spormann A.M."/>
            <person name="Op den Camp H."/>
            <person name="Overmann J."/>
            <person name="Amann R."/>
            <person name="Jetten M.S.M."/>
            <person name="Mascher T."/>
            <person name="Medema M.H."/>
            <person name="Devos D.P."/>
            <person name="Kaster A.-K."/>
            <person name="Ovreas L."/>
            <person name="Rohde M."/>
            <person name="Galperin M.Y."/>
            <person name="Jogler C."/>
        </authorList>
    </citation>
    <scope>NUCLEOTIDE SEQUENCE [LARGE SCALE GENOMIC DNA]</scope>
    <source>
        <strain evidence="2 3">Poly30</strain>
    </source>
</reference>
<feature type="region of interest" description="Disordered" evidence="1">
    <location>
        <begin position="336"/>
        <end position="359"/>
    </location>
</feature>
<dbReference type="EMBL" id="CP036434">
    <property type="protein sequence ID" value="QDV08720.1"/>
    <property type="molecule type" value="Genomic_DNA"/>
</dbReference>
<evidence type="ECO:0000256" key="1">
    <source>
        <dbReference type="SAM" id="MobiDB-lite"/>
    </source>
</evidence>
<feature type="region of interest" description="Disordered" evidence="1">
    <location>
        <begin position="215"/>
        <end position="239"/>
    </location>
</feature>
<accession>A0A518EXB4</accession>
<evidence type="ECO:0000313" key="3">
    <source>
        <dbReference type="Proteomes" id="UP000320390"/>
    </source>
</evidence>
<gene>
    <name evidence="2" type="ORF">Poly30_42730</name>
</gene>
<protein>
    <submittedName>
        <fullName evidence="2">Uncharacterized protein</fullName>
    </submittedName>
</protein>
<keyword evidence="3" id="KW-1185">Reference proteome</keyword>
<organism evidence="2 3">
    <name type="scientific">Saltatorellus ferox</name>
    <dbReference type="NCBI Taxonomy" id="2528018"/>
    <lineage>
        <taxon>Bacteria</taxon>
        <taxon>Pseudomonadati</taxon>
        <taxon>Planctomycetota</taxon>
        <taxon>Planctomycetia</taxon>
        <taxon>Planctomycetia incertae sedis</taxon>
        <taxon>Saltatorellus</taxon>
    </lineage>
</organism>
<feature type="compositionally biased region" description="Basic and acidic residues" evidence="1">
    <location>
        <begin position="347"/>
        <end position="359"/>
    </location>
</feature>
<evidence type="ECO:0000313" key="2">
    <source>
        <dbReference type="EMBL" id="QDV08720.1"/>
    </source>
</evidence>
<dbReference type="Proteomes" id="UP000320390">
    <property type="component" value="Chromosome"/>
</dbReference>